<sequence length="507" mass="56765">MEKIFDKSLLGREFFYDISLPRLRLKRFRKTSTVITIASIIYGFLVIGLAPFSAEVKLTLFVLGLFIGPLILLYFLFIPNNKFNLDNNLLIVLIGTITLALAVHLTGGTSGPFFLLYTLAVFSVIIAFPLEAILLNIILIASLIILHTFLSPTTQADLIRLSPLNSLFIYGGSFLLIFIYGFLIIHDVYKTEGNFSHIIQRLQNELNSARKSNLLNKTYHSLGMLKDFLDYKILVTNTPSNFGKLLGADSVLLFLSQSGELKYTASWIKKYDHQIKDSSLINSINKYAAYCFLRPVKDSPRTIEITRKDFRKILSSKCSSIVNPLKLRQLIISPLVVSDNSVGLLVAGFTKPAQIAEFELEIIKTFSESLALALENSRFYSETKESFDRYSSIISALVDALVLVDNQEKITLFNNQAESLFALKAHQAVGNGADSIIKTFDETGRKISKKDSPWFKALRTNKVIKDNKLFIKNRQGKLIPVAFSAKGIKNESGEMDGSVVIIRSSNP</sequence>
<feature type="transmembrane region" description="Helical" evidence="1">
    <location>
        <begin position="113"/>
        <end position="146"/>
    </location>
</feature>
<dbReference type="AlphaFoldDB" id="A0A1G1WHU3"/>
<keyword evidence="1" id="KW-1133">Transmembrane helix</keyword>
<keyword evidence="1" id="KW-0812">Transmembrane</keyword>
<name>A0A1G1WHU3_9BACT</name>
<dbReference type="InterPro" id="IPR035965">
    <property type="entry name" value="PAS-like_dom_sf"/>
</dbReference>
<keyword evidence="1" id="KW-0472">Membrane</keyword>
<dbReference type="Gene3D" id="3.30.450.20">
    <property type="entry name" value="PAS domain"/>
    <property type="match status" value="1"/>
</dbReference>
<accession>A0A1G1WHU3</accession>
<feature type="transmembrane region" description="Helical" evidence="1">
    <location>
        <begin position="167"/>
        <end position="185"/>
    </location>
</feature>
<proteinExistence type="predicted"/>
<evidence type="ECO:0000259" key="2">
    <source>
        <dbReference type="PROSITE" id="PS50112"/>
    </source>
</evidence>
<evidence type="ECO:0000313" key="3">
    <source>
        <dbReference type="EMBL" id="OGY26990.1"/>
    </source>
</evidence>
<feature type="transmembrane region" description="Helical" evidence="1">
    <location>
        <begin position="89"/>
        <end position="107"/>
    </location>
</feature>
<dbReference type="PROSITE" id="PS50112">
    <property type="entry name" value="PAS"/>
    <property type="match status" value="1"/>
</dbReference>
<dbReference type="SUPFAM" id="SSF55781">
    <property type="entry name" value="GAF domain-like"/>
    <property type="match status" value="1"/>
</dbReference>
<dbReference type="SUPFAM" id="SSF55785">
    <property type="entry name" value="PYP-like sensor domain (PAS domain)"/>
    <property type="match status" value="1"/>
</dbReference>
<dbReference type="InterPro" id="IPR000014">
    <property type="entry name" value="PAS"/>
</dbReference>
<organism evidence="3 4">
    <name type="scientific">Candidatus Woykebacteria bacterium RIFCSPHIGHO2_01_FULL_39_12</name>
    <dbReference type="NCBI Taxonomy" id="1802599"/>
    <lineage>
        <taxon>Bacteria</taxon>
        <taxon>Candidatus Woykeibacteriota</taxon>
    </lineage>
</organism>
<dbReference type="InterPro" id="IPR013767">
    <property type="entry name" value="PAS_fold"/>
</dbReference>
<feature type="transmembrane region" description="Helical" evidence="1">
    <location>
        <begin position="58"/>
        <end position="77"/>
    </location>
</feature>
<dbReference type="NCBIfam" id="TIGR00229">
    <property type="entry name" value="sensory_box"/>
    <property type="match status" value="1"/>
</dbReference>
<reference evidence="3 4" key="1">
    <citation type="journal article" date="2016" name="Nat. Commun.">
        <title>Thousands of microbial genomes shed light on interconnected biogeochemical processes in an aquifer system.</title>
        <authorList>
            <person name="Anantharaman K."/>
            <person name="Brown C.T."/>
            <person name="Hug L.A."/>
            <person name="Sharon I."/>
            <person name="Castelle C.J."/>
            <person name="Probst A.J."/>
            <person name="Thomas B.C."/>
            <person name="Singh A."/>
            <person name="Wilkins M.J."/>
            <person name="Karaoz U."/>
            <person name="Brodie E.L."/>
            <person name="Williams K.H."/>
            <person name="Hubbard S.S."/>
            <person name="Banfield J.F."/>
        </authorList>
    </citation>
    <scope>NUCLEOTIDE SEQUENCE [LARGE SCALE GENOMIC DNA]</scope>
</reference>
<dbReference type="CDD" id="cd00130">
    <property type="entry name" value="PAS"/>
    <property type="match status" value="1"/>
</dbReference>
<dbReference type="SMART" id="SM00065">
    <property type="entry name" value="GAF"/>
    <property type="match status" value="1"/>
</dbReference>
<gene>
    <name evidence="3" type="ORF">A2864_00740</name>
</gene>
<protein>
    <recommendedName>
        <fullName evidence="2">PAS domain-containing protein</fullName>
    </recommendedName>
</protein>
<evidence type="ECO:0000313" key="4">
    <source>
        <dbReference type="Proteomes" id="UP000177900"/>
    </source>
</evidence>
<dbReference type="InterPro" id="IPR029016">
    <property type="entry name" value="GAF-like_dom_sf"/>
</dbReference>
<dbReference type="Proteomes" id="UP000177900">
    <property type="component" value="Unassembled WGS sequence"/>
</dbReference>
<feature type="domain" description="PAS" evidence="2">
    <location>
        <begin position="386"/>
        <end position="431"/>
    </location>
</feature>
<dbReference type="Pfam" id="PF00989">
    <property type="entry name" value="PAS"/>
    <property type="match status" value="1"/>
</dbReference>
<dbReference type="InterPro" id="IPR003018">
    <property type="entry name" value="GAF"/>
</dbReference>
<dbReference type="GO" id="GO:0006355">
    <property type="term" value="P:regulation of DNA-templated transcription"/>
    <property type="evidence" value="ECO:0007669"/>
    <property type="project" value="InterPro"/>
</dbReference>
<feature type="transmembrane region" description="Helical" evidence="1">
    <location>
        <begin position="32"/>
        <end position="52"/>
    </location>
</feature>
<comment type="caution">
    <text evidence="3">The sequence shown here is derived from an EMBL/GenBank/DDBJ whole genome shotgun (WGS) entry which is preliminary data.</text>
</comment>
<dbReference type="EMBL" id="MHCV01000043">
    <property type="protein sequence ID" value="OGY26990.1"/>
    <property type="molecule type" value="Genomic_DNA"/>
</dbReference>
<evidence type="ECO:0000256" key="1">
    <source>
        <dbReference type="SAM" id="Phobius"/>
    </source>
</evidence>
<dbReference type="Gene3D" id="3.30.450.40">
    <property type="match status" value="1"/>
</dbReference>